<dbReference type="SUPFAM" id="SSF56935">
    <property type="entry name" value="Porins"/>
    <property type="match status" value="1"/>
</dbReference>
<feature type="chain" id="PRO_5014757219" description="Porin domain-containing protein" evidence="1">
    <location>
        <begin position="20"/>
        <end position="404"/>
    </location>
</feature>
<evidence type="ECO:0000313" key="4">
    <source>
        <dbReference type="Proteomes" id="UP000235916"/>
    </source>
</evidence>
<proteinExistence type="predicted"/>
<keyword evidence="4" id="KW-1185">Reference proteome</keyword>
<reference evidence="3 4" key="1">
    <citation type="submission" date="2018-01" db="EMBL/GenBank/DDBJ databases">
        <title>Draft genome sequence of Paucibacter aquatile CR182 isolated from freshwater of the Nakdong River.</title>
        <authorList>
            <person name="Choi A."/>
            <person name="Chung E.J."/>
        </authorList>
    </citation>
    <scope>NUCLEOTIDE SEQUENCE [LARGE SCALE GENOMIC DNA]</scope>
    <source>
        <strain evidence="3 4">CR182</strain>
    </source>
</reference>
<protein>
    <recommendedName>
        <fullName evidence="2">Porin domain-containing protein</fullName>
    </recommendedName>
</protein>
<feature type="signal peptide" evidence="1">
    <location>
        <begin position="1"/>
        <end position="19"/>
    </location>
</feature>
<feature type="domain" description="Porin" evidence="2">
    <location>
        <begin position="7"/>
        <end position="303"/>
    </location>
</feature>
<dbReference type="InterPro" id="IPR023614">
    <property type="entry name" value="Porin_dom_sf"/>
</dbReference>
<dbReference type="InterPro" id="IPR033900">
    <property type="entry name" value="Gram_neg_porin_domain"/>
</dbReference>
<accession>A0A2N8KWH9</accession>
<dbReference type="AlphaFoldDB" id="A0A2N8KWH9"/>
<dbReference type="Proteomes" id="UP000235916">
    <property type="component" value="Unassembled WGS sequence"/>
</dbReference>
<dbReference type="Gene3D" id="2.40.160.10">
    <property type="entry name" value="Porin"/>
    <property type="match status" value="1"/>
</dbReference>
<dbReference type="EMBL" id="POSP01000003">
    <property type="protein sequence ID" value="PND37818.1"/>
    <property type="molecule type" value="Genomic_DNA"/>
</dbReference>
<dbReference type="Pfam" id="PF13609">
    <property type="entry name" value="Porin_4"/>
    <property type="match status" value="1"/>
</dbReference>
<evidence type="ECO:0000259" key="2">
    <source>
        <dbReference type="Pfam" id="PF13609"/>
    </source>
</evidence>
<organism evidence="3 4">
    <name type="scientific">Kinneretia aquatilis</name>
    <dbReference type="NCBI Taxonomy" id="2070761"/>
    <lineage>
        <taxon>Bacteria</taxon>
        <taxon>Pseudomonadati</taxon>
        <taxon>Pseudomonadota</taxon>
        <taxon>Betaproteobacteria</taxon>
        <taxon>Burkholderiales</taxon>
        <taxon>Sphaerotilaceae</taxon>
        <taxon>Roseateles</taxon>
    </lineage>
</organism>
<name>A0A2N8KWH9_9BURK</name>
<comment type="caution">
    <text evidence="3">The sequence shown here is derived from an EMBL/GenBank/DDBJ whole genome shotgun (WGS) entry which is preliminary data.</text>
</comment>
<keyword evidence="1" id="KW-0732">Signal</keyword>
<evidence type="ECO:0000256" key="1">
    <source>
        <dbReference type="SAM" id="SignalP"/>
    </source>
</evidence>
<sequence>MFLTPVALALLTLAGGAQAQAAGDSAFSFSGFGTLGLVKSSSDTGKYALYSQPRGADTSVTGEVDSKLGLQVTARANAMFSGTVQVLTKQDGKGKFTPGLEWAFVKAQVSPNLALRLGRMGGPFFAVSDFRDVGYANTWLRPPQDVYGQVPVSHFDGADVSYQTSLGSATVTAQLYGGKSSSYVTGVKVELDKVLGVNASAELEGGVTLRVGHVSSKLTAHSTTLATIVAGLRNPQLAALSPRFAALGNELDGTNKTATFTGIGASYDQGDWLANFEYTQRRTDSYVSDTNGWYFTLGHRFGKFTPYLTLSKLKVADANAVNDIPAPTPGLAQLKGGVSLVLAGQATDQKTTGLGLRWDAYRNIAIKAQYERIQPKTQGLFLVPVNGTVVGNVNVYSIAVDTVF</sequence>
<gene>
    <name evidence="3" type="ORF">C1O66_09970</name>
</gene>
<evidence type="ECO:0000313" key="3">
    <source>
        <dbReference type="EMBL" id="PND37818.1"/>
    </source>
</evidence>